<keyword evidence="2" id="KW-0378">Hydrolase</keyword>
<keyword evidence="3" id="KW-1185">Reference proteome</keyword>
<evidence type="ECO:0000313" key="3">
    <source>
        <dbReference type="Proteomes" id="UP000468388"/>
    </source>
</evidence>
<evidence type="ECO:0000259" key="1">
    <source>
        <dbReference type="Pfam" id="PF00561"/>
    </source>
</evidence>
<comment type="caution">
    <text evidence="2">The sequence shown here is derived from an EMBL/GenBank/DDBJ whole genome shotgun (WGS) entry which is preliminary data.</text>
</comment>
<dbReference type="RefSeq" id="WP_157303539.1">
    <property type="nucleotide sequence ID" value="NZ_BAAAZB010000018.1"/>
</dbReference>
<name>A0A6N8JHL8_9BACT</name>
<gene>
    <name evidence="2" type="ORF">GO495_29435</name>
</gene>
<reference evidence="2 3" key="1">
    <citation type="submission" date="2019-12" db="EMBL/GenBank/DDBJ databases">
        <title>The draft genomic sequence of strain Chitinophaga oryziterrae JCM 16595.</title>
        <authorList>
            <person name="Zhang X."/>
        </authorList>
    </citation>
    <scope>NUCLEOTIDE SEQUENCE [LARGE SCALE GENOMIC DNA]</scope>
    <source>
        <strain evidence="2 3">JCM 16595</strain>
    </source>
</reference>
<accession>A0A6N8JHL8</accession>
<dbReference type="InterPro" id="IPR000073">
    <property type="entry name" value="AB_hydrolase_1"/>
</dbReference>
<dbReference type="AlphaFoldDB" id="A0A6N8JHL8"/>
<protein>
    <submittedName>
        <fullName evidence="2">Alpha/beta fold hydrolase</fullName>
    </submittedName>
</protein>
<dbReference type="OrthoDB" id="59888at2"/>
<dbReference type="PANTHER" id="PTHR43689">
    <property type="entry name" value="HYDROLASE"/>
    <property type="match status" value="1"/>
</dbReference>
<evidence type="ECO:0000313" key="2">
    <source>
        <dbReference type="EMBL" id="MVT44753.1"/>
    </source>
</evidence>
<dbReference type="Proteomes" id="UP000468388">
    <property type="component" value="Unassembled WGS sequence"/>
</dbReference>
<dbReference type="InterPro" id="IPR029058">
    <property type="entry name" value="AB_hydrolase_fold"/>
</dbReference>
<sequence>MYKLILFLASLFFFISCKKDDASKDPFKESFVQLSTHKLTTYSIESNSKYLVVFESGLGNDHSVWQTKKVAENISAKMDVVIYDRAGYGKSTIDSTPRDINRLRIELESVVNKYAKDRKVILVGHSLGGMIIRDFAIKNPGIIAAVLFIDPSHENYNHPTQAVEDTLYNSIYNASGPNFGGTKEARELIENAQYMATLPNLPNIPVVVLTSMKPDSSHSSADKQNWYDAHELLKNGVTDFTHIATINSGHDIMIDEPGLVIDNFNLLISKLP</sequence>
<dbReference type="Pfam" id="PF00561">
    <property type="entry name" value="Abhydrolase_1"/>
    <property type="match status" value="1"/>
</dbReference>
<dbReference type="PROSITE" id="PS51257">
    <property type="entry name" value="PROKAR_LIPOPROTEIN"/>
    <property type="match status" value="1"/>
</dbReference>
<organism evidence="2 3">
    <name type="scientific">Chitinophaga oryziterrae</name>
    <dbReference type="NCBI Taxonomy" id="1031224"/>
    <lineage>
        <taxon>Bacteria</taxon>
        <taxon>Pseudomonadati</taxon>
        <taxon>Bacteroidota</taxon>
        <taxon>Chitinophagia</taxon>
        <taxon>Chitinophagales</taxon>
        <taxon>Chitinophagaceae</taxon>
        <taxon>Chitinophaga</taxon>
    </lineage>
</organism>
<proteinExistence type="predicted"/>
<feature type="domain" description="AB hydrolase-1" evidence="1">
    <location>
        <begin position="51"/>
        <end position="245"/>
    </location>
</feature>
<dbReference type="SUPFAM" id="SSF53474">
    <property type="entry name" value="alpha/beta-Hydrolases"/>
    <property type="match status" value="1"/>
</dbReference>
<dbReference type="Gene3D" id="3.40.50.1820">
    <property type="entry name" value="alpha/beta hydrolase"/>
    <property type="match status" value="1"/>
</dbReference>
<dbReference type="PANTHER" id="PTHR43689:SF8">
    <property type="entry name" value="ALPHA_BETA-HYDROLASES SUPERFAMILY PROTEIN"/>
    <property type="match status" value="1"/>
</dbReference>
<dbReference type="EMBL" id="WRXO01000012">
    <property type="protein sequence ID" value="MVT44753.1"/>
    <property type="molecule type" value="Genomic_DNA"/>
</dbReference>
<dbReference type="GO" id="GO:0016787">
    <property type="term" value="F:hydrolase activity"/>
    <property type="evidence" value="ECO:0007669"/>
    <property type="project" value="UniProtKB-KW"/>
</dbReference>